<accession>A0ABT7PEQ0</accession>
<dbReference type="RefSeq" id="WP_289162387.1">
    <property type="nucleotide sequence ID" value="NZ_JASZZN010000003.1"/>
</dbReference>
<sequence>MIATISARETGKLGSSFASAVVLIQVIADEHGRIAGGTKFDIPALRVTMLSKPGELEPKVMLEATTGASSQLIQQQPNEDA</sequence>
<name>A0ABT7PEQ0_9BACT</name>
<proteinExistence type="predicted"/>
<dbReference type="Proteomes" id="UP001239462">
    <property type="component" value="Unassembled WGS sequence"/>
</dbReference>
<reference evidence="1 2" key="1">
    <citation type="submission" date="2023-06" db="EMBL/GenBank/DDBJ databases">
        <title>Roseiconus lacunae JC819 isolated from Gulf of Mannar region, Tamil Nadu.</title>
        <authorList>
            <person name="Pk S."/>
            <person name="Ch S."/>
            <person name="Ch V.R."/>
        </authorList>
    </citation>
    <scope>NUCLEOTIDE SEQUENCE [LARGE SCALE GENOMIC DNA]</scope>
    <source>
        <strain evidence="1 2">JC819</strain>
    </source>
</reference>
<protein>
    <submittedName>
        <fullName evidence="1">Uncharacterized protein</fullName>
    </submittedName>
</protein>
<keyword evidence="2" id="KW-1185">Reference proteome</keyword>
<gene>
    <name evidence="1" type="ORF">QTN89_04660</name>
</gene>
<evidence type="ECO:0000313" key="2">
    <source>
        <dbReference type="Proteomes" id="UP001239462"/>
    </source>
</evidence>
<comment type="caution">
    <text evidence="1">The sequence shown here is derived from an EMBL/GenBank/DDBJ whole genome shotgun (WGS) entry which is preliminary data.</text>
</comment>
<organism evidence="1 2">
    <name type="scientific">Roseiconus lacunae</name>
    <dbReference type="NCBI Taxonomy" id="2605694"/>
    <lineage>
        <taxon>Bacteria</taxon>
        <taxon>Pseudomonadati</taxon>
        <taxon>Planctomycetota</taxon>
        <taxon>Planctomycetia</taxon>
        <taxon>Pirellulales</taxon>
        <taxon>Pirellulaceae</taxon>
        <taxon>Roseiconus</taxon>
    </lineage>
</organism>
<evidence type="ECO:0000313" key="1">
    <source>
        <dbReference type="EMBL" id="MDM4014711.1"/>
    </source>
</evidence>
<dbReference type="EMBL" id="JASZZN010000003">
    <property type="protein sequence ID" value="MDM4014711.1"/>
    <property type="molecule type" value="Genomic_DNA"/>
</dbReference>